<protein>
    <submittedName>
        <fullName evidence="2">Uncharacterized protein</fullName>
    </submittedName>
</protein>
<evidence type="ECO:0000313" key="3">
    <source>
        <dbReference type="Proteomes" id="UP000269945"/>
    </source>
</evidence>
<proteinExistence type="predicted"/>
<feature type="compositionally biased region" description="Polar residues" evidence="1">
    <location>
        <begin position="36"/>
        <end position="58"/>
    </location>
</feature>
<feature type="region of interest" description="Disordered" evidence="1">
    <location>
        <begin position="85"/>
        <end position="141"/>
    </location>
</feature>
<dbReference type="Proteomes" id="UP000269945">
    <property type="component" value="Unassembled WGS sequence"/>
</dbReference>
<gene>
    <name evidence="2" type="ORF">BN2614_LOCUS3</name>
</gene>
<organism evidence="2 3">
    <name type="scientific">Gulo gulo</name>
    <name type="common">Wolverine</name>
    <name type="synonym">Gluton</name>
    <dbReference type="NCBI Taxonomy" id="48420"/>
    <lineage>
        <taxon>Eukaryota</taxon>
        <taxon>Metazoa</taxon>
        <taxon>Chordata</taxon>
        <taxon>Craniata</taxon>
        <taxon>Vertebrata</taxon>
        <taxon>Euteleostomi</taxon>
        <taxon>Mammalia</taxon>
        <taxon>Eutheria</taxon>
        <taxon>Laurasiatheria</taxon>
        <taxon>Carnivora</taxon>
        <taxon>Caniformia</taxon>
        <taxon>Musteloidea</taxon>
        <taxon>Mustelidae</taxon>
        <taxon>Guloninae</taxon>
        <taxon>Gulo</taxon>
    </lineage>
</organism>
<reference evidence="2 3" key="1">
    <citation type="submission" date="2018-10" db="EMBL/GenBank/DDBJ databases">
        <authorList>
            <person name="Ekblom R."/>
            <person name="Jareborg N."/>
        </authorList>
    </citation>
    <scope>NUCLEOTIDE SEQUENCE [LARGE SCALE GENOMIC DNA]</scope>
    <source>
        <tissue evidence="2">Muscle</tissue>
    </source>
</reference>
<evidence type="ECO:0000313" key="2">
    <source>
        <dbReference type="EMBL" id="VCW76395.1"/>
    </source>
</evidence>
<dbReference type="EMBL" id="CYRY02007308">
    <property type="protein sequence ID" value="VCW76395.1"/>
    <property type="molecule type" value="Genomic_DNA"/>
</dbReference>
<accession>A0A9X9LLX2</accession>
<sequence length="141" mass="16090">MPLHCTKESIYREIRRTVGQDNVDLDVVEVSGKPQEPSTDSEPPITSINQPTTSNRQRMNQKKPCQPNIEDIEKLKQIVNRVKLALQQSSRNPKKTRKQKGLVRYRRAYKKANPNKAVQGKKKLDNSASASNVSRRVEPKT</sequence>
<comment type="caution">
    <text evidence="2">The sequence shown here is derived from an EMBL/GenBank/DDBJ whole genome shotgun (WGS) entry which is preliminary data.</text>
</comment>
<dbReference type="AlphaFoldDB" id="A0A9X9LLX2"/>
<keyword evidence="3" id="KW-1185">Reference proteome</keyword>
<name>A0A9X9LLX2_GULGU</name>
<feature type="region of interest" description="Disordered" evidence="1">
    <location>
        <begin position="21"/>
        <end position="70"/>
    </location>
</feature>
<evidence type="ECO:0000256" key="1">
    <source>
        <dbReference type="SAM" id="MobiDB-lite"/>
    </source>
</evidence>
<feature type="compositionally biased region" description="Basic residues" evidence="1">
    <location>
        <begin position="92"/>
        <end position="110"/>
    </location>
</feature>